<reference evidence="1" key="1">
    <citation type="submission" date="2025-08" db="UniProtKB">
        <authorList>
            <consortium name="Ensembl"/>
        </authorList>
    </citation>
    <scope>IDENTIFICATION</scope>
</reference>
<dbReference type="PANTHER" id="PTHR15663:SF4">
    <property type="entry name" value="COMM DOMAIN-CONTAINING PROTEIN 9"/>
    <property type="match status" value="1"/>
</dbReference>
<organism evidence="1 2">
    <name type="scientific">Eptatretus burgeri</name>
    <name type="common">Inshore hagfish</name>
    <dbReference type="NCBI Taxonomy" id="7764"/>
    <lineage>
        <taxon>Eukaryota</taxon>
        <taxon>Metazoa</taxon>
        <taxon>Chordata</taxon>
        <taxon>Craniata</taxon>
        <taxon>Vertebrata</taxon>
        <taxon>Cyclostomata</taxon>
        <taxon>Myxini</taxon>
        <taxon>Myxiniformes</taxon>
        <taxon>Myxinidae</taxon>
        <taxon>Eptatretinae</taxon>
        <taxon>Eptatretus</taxon>
    </lineage>
</organism>
<protein>
    <recommendedName>
        <fullName evidence="3">COMM domain-containing protein</fullName>
    </recommendedName>
</protein>
<evidence type="ECO:0000313" key="1">
    <source>
        <dbReference type="Ensembl" id="ENSEBUP00000008242.1"/>
    </source>
</evidence>
<sequence>MATSMKIPEEAVLREVLQRALDSRREGEQATELQTLLQREFAIDSQRAAKLDLDLRSFARGAVWSPSDLSKPPPGLPPQLSSLLVRLLQEMAPVWRAKALSEQAFLPRFENMTWKVVTRAAGDGGTLDTEPVCCVQLQIRKEMGHIECLPLELEPRTVDTMLDSLGRVRDQLANVARR</sequence>
<reference evidence="1" key="2">
    <citation type="submission" date="2025-09" db="UniProtKB">
        <authorList>
            <consortium name="Ensembl"/>
        </authorList>
    </citation>
    <scope>IDENTIFICATION</scope>
</reference>
<evidence type="ECO:0000313" key="2">
    <source>
        <dbReference type="Proteomes" id="UP000694388"/>
    </source>
</evidence>
<proteinExistence type="predicted"/>
<dbReference type="Ensembl" id="ENSEBUT00000008738.1">
    <property type="protein sequence ID" value="ENSEBUP00000008242.1"/>
    <property type="gene ID" value="ENSEBUG00000005353.1"/>
</dbReference>
<keyword evidence="2" id="KW-1185">Reference proteome</keyword>
<evidence type="ECO:0008006" key="3">
    <source>
        <dbReference type="Google" id="ProtNLM"/>
    </source>
</evidence>
<dbReference type="InterPro" id="IPR037360">
    <property type="entry name" value="COMMD9"/>
</dbReference>
<dbReference type="OMA" id="NTWLATI"/>
<dbReference type="Proteomes" id="UP000694388">
    <property type="component" value="Unplaced"/>
</dbReference>
<dbReference type="AlphaFoldDB" id="A0A8C4Q0Q5"/>
<accession>A0A8C4Q0Q5</accession>
<name>A0A8C4Q0Q5_EPTBU</name>
<dbReference type="PANTHER" id="PTHR15663">
    <property type="entry name" value="COMM DOMAIN-CONTAINING PROTEIN 9"/>
    <property type="match status" value="1"/>
</dbReference>